<dbReference type="GO" id="GO:0008270">
    <property type="term" value="F:zinc ion binding"/>
    <property type="evidence" value="ECO:0007669"/>
    <property type="project" value="UniProtKB-KW"/>
</dbReference>
<evidence type="ECO:0000256" key="3">
    <source>
        <dbReference type="ARBA" id="ARBA00022443"/>
    </source>
</evidence>
<feature type="compositionally biased region" description="Low complexity" evidence="11">
    <location>
        <begin position="107"/>
        <end position="120"/>
    </location>
</feature>
<evidence type="ECO:0000256" key="5">
    <source>
        <dbReference type="ARBA" id="ARBA00022490"/>
    </source>
</evidence>
<keyword evidence="6" id="KW-0479">Metal-binding</keyword>
<keyword evidence="13" id="KW-1185">Reference proteome</keyword>
<dbReference type="Proteomes" id="UP000887561">
    <property type="component" value="Unplaced"/>
</dbReference>
<name>A0A915LUS7_MELJA</name>
<dbReference type="GO" id="GO:0007200">
    <property type="term" value="P:phospholipase C-activating G protein-coupled receptor signaling pathway"/>
    <property type="evidence" value="ECO:0007669"/>
    <property type="project" value="TreeGrafter"/>
</dbReference>
<keyword evidence="9" id="KW-0862">Zinc</keyword>
<dbReference type="PROSITE" id="PS50081">
    <property type="entry name" value="ZF_DAG_PE_2"/>
    <property type="match status" value="1"/>
</dbReference>
<evidence type="ECO:0000256" key="11">
    <source>
        <dbReference type="SAM" id="MobiDB-lite"/>
    </source>
</evidence>
<dbReference type="SUPFAM" id="SSF57889">
    <property type="entry name" value="Cysteine-rich domain"/>
    <property type="match status" value="1"/>
</dbReference>
<evidence type="ECO:0000256" key="6">
    <source>
        <dbReference type="ARBA" id="ARBA00022723"/>
    </source>
</evidence>
<accession>A0A915LUS7</accession>
<dbReference type="InterPro" id="IPR046349">
    <property type="entry name" value="C1-like_sf"/>
</dbReference>
<evidence type="ECO:0000256" key="10">
    <source>
        <dbReference type="ARBA" id="ARBA00023136"/>
    </source>
</evidence>
<dbReference type="GO" id="GO:0035556">
    <property type="term" value="P:intracellular signal transduction"/>
    <property type="evidence" value="ECO:0007669"/>
    <property type="project" value="TreeGrafter"/>
</dbReference>
<keyword evidence="3" id="KW-0728">SH3 domain</keyword>
<dbReference type="FunFam" id="3.30.60.20:FF:000022">
    <property type="entry name" value="SH3 and cysteine-rich domain-containing protein 3 isoform 2"/>
    <property type="match status" value="1"/>
</dbReference>
<evidence type="ECO:0000256" key="4">
    <source>
        <dbReference type="ARBA" id="ARBA00022475"/>
    </source>
</evidence>
<dbReference type="PANTHER" id="PTHR22968:SF24">
    <property type="entry name" value="SERINE_THREONINE-PROTEIN KINASE"/>
    <property type="match status" value="1"/>
</dbReference>
<dbReference type="GO" id="GO:0005829">
    <property type="term" value="C:cytosol"/>
    <property type="evidence" value="ECO:0007669"/>
    <property type="project" value="TreeGrafter"/>
</dbReference>
<dbReference type="WBParaSite" id="scaffold18794_cov202.g19036">
    <property type="protein sequence ID" value="scaffold18794_cov202.g19036"/>
    <property type="gene ID" value="scaffold18794_cov202.g19036"/>
</dbReference>
<evidence type="ECO:0000259" key="12">
    <source>
        <dbReference type="PROSITE" id="PS50081"/>
    </source>
</evidence>
<feature type="domain" description="Phorbol-ester/DAG-type" evidence="12">
    <location>
        <begin position="31"/>
        <end position="81"/>
    </location>
</feature>
<evidence type="ECO:0000256" key="9">
    <source>
        <dbReference type="ARBA" id="ARBA00022833"/>
    </source>
</evidence>
<dbReference type="AlphaFoldDB" id="A0A915LUS7"/>
<keyword evidence="10" id="KW-0472">Membrane</keyword>
<dbReference type="PRINTS" id="PR00008">
    <property type="entry name" value="DAGPEDOMAIN"/>
</dbReference>
<dbReference type="Pfam" id="PF00130">
    <property type="entry name" value="C1_1"/>
    <property type="match status" value="1"/>
</dbReference>
<feature type="region of interest" description="Disordered" evidence="11">
    <location>
        <begin position="107"/>
        <end position="169"/>
    </location>
</feature>
<reference evidence="14" key="1">
    <citation type="submission" date="2022-11" db="UniProtKB">
        <authorList>
            <consortium name="WormBaseParasite"/>
        </authorList>
    </citation>
    <scope>IDENTIFICATION</scope>
</reference>
<keyword evidence="8" id="KW-0863">Zinc-finger</keyword>
<dbReference type="InterPro" id="IPR002219">
    <property type="entry name" value="PKC_DAG/PE"/>
</dbReference>
<feature type="compositionally biased region" description="Polar residues" evidence="11">
    <location>
        <begin position="124"/>
        <end position="133"/>
    </location>
</feature>
<evidence type="ECO:0000256" key="7">
    <source>
        <dbReference type="ARBA" id="ARBA00022737"/>
    </source>
</evidence>
<proteinExistence type="predicted"/>
<dbReference type="CDD" id="cd20796">
    <property type="entry name" value="C1_PKD_rpt2"/>
    <property type="match status" value="1"/>
</dbReference>
<keyword evidence="7" id="KW-0677">Repeat</keyword>
<keyword evidence="4" id="KW-1003">Cell membrane</keyword>
<keyword evidence="5" id="KW-0963">Cytoplasm</keyword>
<dbReference type="InterPro" id="IPR020454">
    <property type="entry name" value="DAG/PE-bd"/>
</dbReference>
<evidence type="ECO:0000256" key="2">
    <source>
        <dbReference type="ARBA" id="ARBA00004496"/>
    </source>
</evidence>
<evidence type="ECO:0000256" key="1">
    <source>
        <dbReference type="ARBA" id="ARBA00004278"/>
    </source>
</evidence>
<dbReference type="GO" id="GO:0042383">
    <property type="term" value="C:sarcolemma"/>
    <property type="evidence" value="ECO:0007669"/>
    <property type="project" value="UniProtKB-SubCell"/>
</dbReference>
<organism evidence="13 14">
    <name type="scientific">Meloidogyne javanica</name>
    <name type="common">Root-knot nematode worm</name>
    <dbReference type="NCBI Taxonomy" id="6303"/>
    <lineage>
        <taxon>Eukaryota</taxon>
        <taxon>Metazoa</taxon>
        <taxon>Ecdysozoa</taxon>
        <taxon>Nematoda</taxon>
        <taxon>Chromadorea</taxon>
        <taxon>Rhabditida</taxon>
        <taxon>Tylenchina</taxon>
        <taxon>Tylenchomorpha</taxon>
        <taxon>Tylenchoidea</taxon>
        <taxon>Meloidogynidae</taxon>
        <taxon>Meloidogyninae</taxon>
        <taxon>Meloidogyne</taxon>
        <taxon>Meloidogyne incognita group</taxon>
    </lineage>
</organism>
<comment type="subcellular location">
    <subcellularLocation>
        <location evidence="1">Cell membrane</location>
        <location evidence="1">Sarcolemma</location>
        <topology evidence="1">Peripheral membrane protein</topology>
        <orientation evidence="1">Cytoplasmic side</orientation>
    </subcellularLocation>
    <subcellularLocation>
        <location evidence="2">Cytoplasm</location>
    </subcellularLocation>
</comment>
<dbReference type="PROSITE" id="PS00479">
    <property type="entry name" value="ZF_DAG_PE_1"/>
    <property type="match status" value="1"/>
</dbReference>
<dbReference type="SMART" id="SM00109">
    <property type="entry name" value="C1"/>
    <property type="match status" value="1"/>
</dbReference>
<evidence type="ECO:0000256" key="8">
    <source>
        <dbReference type="ARBA" id="ARBA00022771"/>
    </source>
</evidence>
<dbReference type="PANTHER" id="PTHR22968">
    <property type="entry name" value="PROTEIN KINASE C, MU"/>
    <property type="match status" value="1"/>
</dbReference>
<evidence type="ECO:0000313" key="14">
    <source>
        <dbReference type="WBParaSite" id="scaffold18794_cov202.g19036"/>
    </source>
</evidence>
<evidence type="ECO:0000313" key="13">
    <source>
        <dbReference type="Proteomes" id="UP000887561"/>
    </source>
</evidence>
<sequence length="220" mass="24957">FLQMPRKDRSSSWSGRPLWMEVAEATRIKVPHTFQVHSYKRPTVCQHCKKLLKGLIRQGLQCRDCKYNCHKKCAQHSAKDCAGGLSATSPFNCQLSDRGMQAGSEENLTATTTTSANSRLQKPWAQSTPSAPLSSTEKENTSSSKTGKSRQQQKEEQQKTINTMTDLDEDEDLNIAKESANIPLMRVVMSKKQTKRPTTNRALKEGWMVHYTERHSMRKK</sequence>
<dbReference type="Gene3D" id="3.30.60.20">
    <property type="match status" value="1"/>
</dbReference>
<protein>
    <submittedName>
        <fullName evidence="14">Phorbol-ester/DAG-type domain-containing protein</fullName>
    </submittedName>
</protein>
<dbReference type="GO" id="GO:0004674">
    <property type="term" value="F:protein serine/threonine kinase activity"/>
    <property type="evidence" value="ECO:0007669"/>
    <property type="project" value="UniProtKB-KW"/>
</dbReference>